<keyword evidence="2" id="KW-1185">Reference proteome</keyword>
<gene>
    <name evidence="1" type="ORF">IMZ38_03345</name>
</gene>
<protein>
    <submittedName>
        <fullName evidence="1">Uncharacterized protein</fullName>
    </submittedName>
</protein>
<evidence type="ECO:0000313" key="2">
    <source>
        <dbReference type="Proteomes" id="UP000593766"/>
    </source>
</evidence>
<name>A0A7M1UTN8_9CREN</name>
<sequence length="97" mass="10846">MRIVVARLDYNGELVEIYPLSSISKKEMDEVVEASKDVVRSHLFLSKELKRPLPRSIVIDANIYEITIVFKPKGILVFASLKDSVLSTQNQGAIVTA</sequence>
<dbReference type="RefSeq" id="WP_193436749.1">
    <property type="nucleotide sequence ID" value="NZ_CP063144.1"/>
</dbReference>
<dbReference type="GeneID" id="59454421"/>
<dbReference type="OrthoDB" id="374837at2157"/>
<dbReference type="Proteomes" id="UP000593766">
    <property type="component" value="Chromosome"/>
</dbReference>
<dbReference type="EMBL" id="CP063144">
    <property type="protein sequence ID" value="QOR94953.1"/>
    <property type="molecule type" value="Genomic_DNA"/>
</dbReference>
<dbReference type="KEGG" id="tcs:IMZ38_03345"/>
<evidence type="ECO:0000313" key="1">
    <source>
        <dbReference type="EMBL" id="QOR94953.1"/>
    </source>
</evidence>
<accession>A0A7M1UTN8</accession>
<dbReference type="AlphaFoldDB" id="A0A7M1UTN8"/>
<proteinExistence type="predicted"/>
<organism evidence="1 2">
    <name type="scientific">Thermosphaera chiliense</name>
    <dbReference type="NCBI Taxonomy" id="3402707"/>
    <lineage>
        <taxon>Archaea</taxon>
        <taxon>Thermoproteota</taxon>
        <taxon>Thermoprotei</taxon>
        <taxon>Desulfurococcales</taxon>
        <taxon>Desulfurococcaceae</taxon>
        <taxon>Thermosphaera</taxon>
    </lineage>
</organism>
<reference evidence="1 2" key="1">
    <citation type="submission" date="2020-10" db="EMBL/GenBank/DDBJ databases">
        <title>Complete genome sequence of Thermosphaera aggregans strain 3507.</title>
        <authorList>
            <person name="Zayulina K.S."/>
            <person name="Elcheninov A.G."/>
            <person name="Toshchakov S.V."/>
            <person name="Kublanov I.V."/>
            <person name="Kochetkova T.V."/>
        </authorList>
    </citation>
    <scope>NUCLEOTIDE SEQUENCE [LARGE SCALE GENOMIC DNA]</scope>
    <source>
        <strain evidence="1 2">3507</strain>
    </source>
</reference>